<dbReference type="InterPro" id="IPR036237">
    <property type="entry name" value="Xyl_isomerase-like_sf"/>
</dbReference>
<dbReference type="EMBL" id="SOCA01000002">
    <property type="protein sequence ID" value="TDU72820.1"/>
    <property type="molecule type" value="Genomic_DNA"/>
</dbReference>
<evidence type="ECO:0000313" key="3">
    <source>
        <dbReference type="Proteomes" id="UP000295662"/>
    </source>
</evidence>
<dbReference type="PANTHER" id="PTHR12110:SF52">
    <property type="entry name" value="XYLOSE ISOMERASE"/>
    <property type="match status" value="1"/>
</dbReference>
<dbReference type="Gene3D" id="3.20.20.150">
    <property type="entry name" value="Divalent-metal-dependent TIM barrel enzymes"/>
    <property type="match status" value="1"/>
</dbReference>
<protein>
    <submittedName>
        <fullName evidence="2">Sugar phosphate isomerase/epimerase</fullName>
    </submittedName>
</protein>
<dbReference type="GO" id="GO:0016853">
    <property type="term" value="F:isomerase activity"/>
    <property type="evidence" value="ECO:0007669"/>
    <property type="project" value="UniProtKB-KW"/>
</dbReference>
<evidence type="ECO:0000259" key="1">
    <source>
        <dbReference type="Pfam" id="PF01261"/>
    </source>
</evidence>
<dbReference type="OrthoDB" id="9782626at2"/>
<dbReference type="InterPro" id="IPR013022">
    <property type="entry name" value="Xyl_isomerase-like_TIM-brl"/>
</dbReference>
<accession>A0A4R7S340</accession>
<keyword evidence="2" id="KW-0413">Isomerase</keyword>
<name>A0A4R7S340_9BACT</name>
<dbReference type="RefSeq" id="WP_133793940.1">
    <property type="nucleotide sequence ID" value="NZ_SOCA01000002.1"/>
</dbReference>
<feature type="domain" description="Xylose isomerase-like TIM barrel" evidence="1">
    <location>
        <begin position="25"/>
        <end position="259"/>
    </location>
</feature>
<dbReference type="PANTHER" id="PTHR12110">
    <property type="entry name" value="HYDROXYPYRUVATE ISOMERASE"/>
    <property type="match status" value="1"/>
</dbReference>
<dbReference type="InterPro" id="IPR050312">
    <property type="entry name" value="IolE/XylAMocC-like"/>
</dbReference>
<keyword evidence="3" id="KW-1185">Reference proteome</keyword>
<organism evidence="2 3">
    <name type="scientific">Prosthecobacter fusiformis</name>
    <dbReference type="NCBI Taxonomy" id="48464"/>
    <lineage>
        <taxon>Bacteria</taxon>
        <taxon>Pseudomonadati</taxon>
        <taxon>Verrucomicrobiota</taxon>
        <taxon>Verrucomicrobiia</taxon>
        <taxon>Verrucomicrobiales</taxon>
        <taxon>Verrucomicrobiaceae</taxon>
        <taxon>Prosthecobacter</taxon>
    </lineage>
</organism>
<dbReference type="SUPFAM" id="SSF51658">
    <property type="entry name" value="Xylose isomerase-like"/>
    <property type="match status" value="1"/>
</dbReference>
<gene>
    <name evidence="2" type="ORF">EI77_01285</name>
</gene>
<proteinExistence type="predicted"/>
<sequence>MSRLCVHTITTKHWSTEECIKRYAAADVGGITFWRYNLEGRDAAAVGRHARETGLDVVSLCRGGFFPSATAEGRQKALDDNRRCIEEAHELEAPLIVLVCGAVPGQSLEESRKQIADGIAAVLPDAEAAGVKLGIEPLHPMYADDRSAVNTMRQANDICDELGSPEMLGIAADVYHIWWDPELKHQIELTAAQKRLFAFHICDWKTPTADLLNDRGLMGEGCIPIRQISDWVDATGFKGYREVEIFSNLYWSMDQGEWLSKIKEAYGKVYV</sequence>
<dbReference type="Proteomes" id="UP000295662">
    <property type="component" value="Unassembled WGS sequence"/>
</dbReference>
<comment type="caution">
    <text evidence="2">The sequence shown here is derived from an EMBL/GenBank/DDBJ whole genome shotgun (WGS) entry which is preliminary data.</text>
</comment>
<evidence type="ECO:0000313" key="2">
    <source>
        <dbReference type="EMBL" id="TDU72820.1"/>
    </source>
</evidence>
<dbReference type="AlphaFoldDB" id="A0A4R7S340"/>
<reference evidence="2 3" key="1">
    <citation type="submission" date="2019-03" db="EMBL/GenBank/DDBJ databases">
        <title>Genomic Encyclopedia of Archaeal and Bacterial Type Strains, Phase II (KMG-II): from individual species to whole genera.</title>
        <authorList>
            <person name="Goeker M."/>
        </authorList>
    </citation>
    <scope>NUCLEOTIDE SEQUENCE [LARGE SCALE GENOMIC DNA]</scope>
    <source>
        <strain evidence="2 3">ATCC 25309</strain>
    </source>
</reference>
<dbReference type="Pfam" id="PF01261">
    <property type="entry name" value="AP_endonuc_2"/>
    <property type="match status" value="1"/>
</dbReference>